<dbReference type="SUPFAM" id="SSF51338">
    <property type="entry name" value="Composite domain of metallo-dependent hydrolases"/>
    <property type="match status" value="2"/>
</dbReference>
<evidence type="ECO:0000256" key="1">
    <source>
        <dbReference type="SAM" id="MobiDB-lite"/>
    </source>
</evidence>
<dbReference type="InterPro" id="IPR006680">
    <property type="entry name" value="Amidohydro-rel"/>
</dbReference>
<dbReference type="EMBL" id="KQ964245">
    <property type="protein sequence ID" value="KXJ96394.1"/>
    <property type="molecule type" value="Genomic_DNA"/>
</dbReference>
<accession>A0A136JGX1</accession>
<dbReference type="InterPro" id="IPR011059">
    <property type="entry name" value="Metal-dep_hydrolase_composite"/>
</dbReference>
<evidence type="ECO:0000259" key="3">
    <source>
        <dbReference type="Pfam" id="PF01979"/>
    </source>
</evidence>
<reference evidence="5" key="1">
    <citation type="submission" date="2016-02" db="EMBL/GenBank/DDBJ databases">
        <title>Draft genome sequence of Microdochium bolleyi, a fungal endophyte of beachgrass.</title>
        <authorList>
            <consortium name="DOE Joint Genome Institute"/>
            <person name="David A.S."/>
            <person name="May G."/>
            <person name="Haridas S."/>
            <person name="Lim J."/>
            <person name="Wang M."/>
            <person name="Labutti K."/>
            <person name="Lipzen A."/>
            <person name="Barry K."/>
            <person name="Grigoriev I.V."/>
        </authorList>
    </citation>
    <scope>NUCLEOTIDE SEQUENCE [LARGE SCALE GENOMIC DNA]</scope>
    <source>
        <strain evidence="5">J235TASD1</strain>
    </source>
</reference>
<dbReference type="InterPro" id="IPR032466">
    <property type="entry name" value="Metal_Hydrolase"/>
</dbReference>
<dbReference type="PANTHER" id="PTHR43135:SF3">
    <property type="entry name" value="ALPHA-D-RIBOSE 1-METHYLPHOSPHONATE 5-TRIPHOSPHATE DIPHOSPHATASE"/>
    <property type="match status" value="1"/>
</dbReference>
<dbReference type="InterPro" id="IPR057744">
    <property type="entry name" value="OTAase-like"/>
</dbReference>
<evidence type="ECO:0000313" key="5">
    <source>
        <dbReference type="Proteomes" id="UP000070501"/>
    </source>
</evidence>
<feature type="signal peptide" evidence="2">
    <location>
        <begin position="1"/>
        <end position="17"/>
    </location>
</feature>
<feature type="region of interest" description="Disordered" evidence="1">
    <location>
        <begin position="59"/>
        <end position="100"/>
    </location>
</feature>
<feature type="chain" id="PRO_5007293762" description="Amidohydrolase-related domain-containing protein" evidence="2">
    <location>
        <begin position="18"/>
        <end position="593"/>
    </location>
</feature>
<dbReference type="STRING" id="196109.A0A136JGX1"/>
<protein>
    <recommendedName>
        <fullName evidence="3">Amidohydrolase-related domain-containing protein</fullName>
    </recommendedName>
</protein>
<feature type="domain" description="Amidohydrolase-related" evidence="3">
    <location>
        <begin position="209"/>
        <end position="580"/>
    </location>
</feature>
<dbReference type="InParanoid" id="A0A136JGX1"/>
<evidence type="ECO:0000256" key="2">
    <source>
        <dbReference type="SAM" id="SignalP"/>
    </source>
</evidence>
<proteinExistence type="predicted"/>
<dbReference type="Proteomes" id="UP000070501">
    <property type="component" value="Unassembled WGS sequence"/>
</dbReference>
<keyword evidence="2" id="KW-0732">Signal</keyword>
<feature type="compositionally biased region" description="Polar residues" evidence="1">
    <location>
        <begin position="84"/>
        <end position="94"/>
    </location>
</feature>
<dbReference type="Gene3D" id="3.20.20.140">
    <property type="entry name" value="Metal-dependent hydrolases"/>
    <property type="match status" value="1"/>
</dbReference>
<feature type="region of interest" description="Disordered" evidence="1">
    <location>
        <begin position="113"/>
        <end position="151"/>
    </location>
</feature>
<dbReference type="CDD" id="cd01299">
    <property type="entry name" value="Met_dep_hydrolase_A"/>
    <property type="match status" value="1"/>
</dbReference>
<sequence length="593" mass="62427">MLALLLAHTFLQCCVWCSCPLTPHNVADVICPKTVEELYRILLFEAAAPSLLLHVSFSRHPGSDSASPAADKMVRRRTVPEQLPRQSPAPTSAPTDGLPARIYSHSLGVTIRTREDSSASAAGYSSDDDDDNDDSGPYSSKEHGSHPAKPKKTSIIIADTLIPGAGAPQHDAALVIQDALIAWVGPSNAVPARYTRHTPPGRIFRVPVAMPGLWDVHVHFEGENGGEDGGDENVARIATHPAVHGAQLARGCWEALQRGYTSMRDLAGYGCELARAIEQGAAAGGSGIVGPNIYSAGACLSQTGGHGDIFQLPPGDALLNLGVSSGVIRPGTSLGGGSSVLVDGADECRRAVRLQIRRGARCIKIMASGGVGSRDDDVHCAQFSPAELRTIVDEAGRQNVSCAAHVHSKAGIVAAVEAGVRSIEHVSFADEECVELIKQKGVVWVATRTVNEILKQSKGRGLPRSVWEKAKMVNGRSLEAYKMAIADGGVTFALGTDTPPGFNMAVELGYAVQAGMTNLEAIRAATANGPLVLGEKAPLSGRLEVGYDADVLGVLANPADDVTVLTKKDNIKWVWKGGRLYKGPGIGPWGEED</sequence>
<dbReference type="OrthoDB" id="194468at2759"/>
<organism evidence="4 5">
    <name type="scientific">Microdochium bolleyi</name>
    <dbReference type="NCBI Taxonomy" id="196109"/>
    <lineage>
        <taxon>Eukaryota</taxon>
        <taxon>Fungi</taxon>
        <taxon>Dikarya</taxon>
        <taxon>Ascomycota</taxon>
        <taxon>Pezizomycotina</taxon>
        <taxon>Sordariomycetes</taxon>
        <taxon>Xylariomycetidae</taxon>
        <taxon>Xylariales</taxon>
        <taxon>Microdochiaceae</taxon>
        <taxon>Microdochium</taxon>
    </lineage>
</organism>
<name>A0A136JGX1_9PEZI</name>
<evidence type="ECO:0000313" key="4">
    <source>
        <dbReference type="EMBL" id="KXJ96394.1"/>
    </source>
</evidence>
<dbReference type="InterPro" id="IPR051781">
    <property type="entry name" value="Metallo-dep_Hydrolase"/>
</dbReference>
<dbReference type="Pfam" id="PF01979">
    <property type="entry name" value="Amidohydro_1"/>
    <property type="match status" value="1"/>
</dbReference>
<keyword evidence="5" id="KW-1185">Reference proteome</keyword>
<dbReference type="PANTHER" id="PTHR43135">
    <property type="entry name" value="ALPHA-D-RIBOSE 1-METHYLPHOSPHONATE 5-TRIPHOSPHATE DIPHOSPHATASE"/>
    <property type="match status" value="1"/>
</dbReference>
<dbReference type="GO" id="GO:0016810">
    <property type="term" value="F:hydrolase activity, acting on carbon-nitrogen (but not peptide) bonds"/>
    <property type="evidence" value="ECO:0007669"/>
    <property type="project" value="InterPro"/>
</dbReference>
<dbReference type="AlphaFoldDB" id="A0A136JGX1"/>
<dbReference type="SUPFAM" id="SSF51556">
    <property type="entry name" value="Metallo-dependent hydrolases"/>
    <property type="match status" value="1"/>
</dbReference>
<gene>
    <name evidence="4" type="ORF">Micbo1qcDRAFT_191179</name>
</gene>